<dbReference type="PANTHER" id="PTHR45753:SF6">
    <property type="entry name" value="ASPARTATE CARBAMOYLTRANSFERASE"/>
    <property type="match status" value="1"/>
</dbReference>
<evidence type="ECO:0000256" key="1">
    <source>
        <dbReference type="ARBA" id="ARBA00003822"/>
    </source>
</evidence>
<feature type="binding site" evidence="8">
    <location>
        <position position="288"/>
    </location>
    <ligand>
        <name>carbamoyl phosphate</name>
        <dbReference type="ChEBI" id="CHEBI:58228"/>
    </ligand>
</feature>
<dbReference type="EC" id="2.1.3.2" evidence="8"/>
<dbReference type="PRINTS" id="PR00101">
    <property type="entry name" value="ATCASE"/>
</dbReference>
<comment type="similarity">
    <text evidence="3 8">Belongs to the aspartate/ornithine carbamoyltransferase superfamily. ATCase family.</text>
</comment>
<dbReference type="SUPFAM" id="SSF53671">
    <property type="entry name" value="Aspartate/ornithine carbamoyltransferase"/>
    <property type="match status" value="1"/>
</dbReference>
<dbReference type="PANTHER" id="PTHR45753">
    <property type="entry name" value="ORNITHINE CARBAMOYLTRANSFERASE, MITOCHONDRIAL"/>
    <property type="match status" value="1"/>
</dbReference>
<evidence type="ECO:0000313" key="12">
    <source>
        <dbReference type="EMBL" id="MBK1695680.1"/>
    </source>
</evidence>
<dbReference type="GO" id="GO:0006520">
    <property type="term" value="P:amino acid metabolic process"/>
    <property type="evidence" value="ECO:0007669"/>
    <property type="project" value="InterPro"/>
</dbReference>
<dbReference type="Proteomes" id="UP000778970">
    <property type="component" value="Unassembled WGS sequence"/>
</dbReference>
<organism evidence="12 13">
    <name type="scientific">Rhodovibrio salinarum</name>
    <dbReference type="NCBI Taxonomy" id="1087"/>
    <lineage>
        <taxon>Bacteria</taxon>
        <taxon>Pseudomonadati</taxon>
        <taxon>Pseudomonadota</taxon>
        <taxon>Alphaproteobacteria</taxon>
        <taxon>Rhodospirillales</taxon>
        <taxon>Rhodovibrionaceae</taxon>
        <taxon>Rhodovibrio</taxon>
    </lineage>
</organism>
<feature type="binding site" evidence="8">
    <location>
        <position position="160"/>
    </location>
    <ligand>
        <name>carbamoyl phosphate</name>
        <dbReference type="ChEBI" id="CHEBI:58228"/>
    </ligand>
</feature>
<dbReference type="AlphaFoldDB" id="A0A934UYU0"/>
<feature type="binding site" evidence="8">
    <location>
        <position position="110"/>
    </location>
    <ligand>
        <name>L-aspartate</name>
        <dbReference type="ChEBI" id="CHEBI:29991"/>
    </ligand>
</feature>
<dbReference type="HAMAP" id="MF_00001">
    <property type="entry name" value="Asp_carb_tr"/>
    <property type="match status" value="1"/>
</dbReference>
<evidence type="ECO:0000313" key="13">
    <source>
        <dbReference type="Proteomes" id="UP000778970"/>
    </source>
</evidence>
<dbReference type="PRINTS" id="PR00100">
    <property type="entry name" value="AOTCASE"/>
</dbReference>
<comment type="subunit">
    <text evidence="8">Heterododecamer (2C3:3R2) of six catalytic PyrB chains organized as two trimers (C3), and six regulatory PyrI chains organized as three dimers (R2).</text>
</comment>
<comment type="catalytic activity">
    <reaction evidence="7 8">
        <text>carbamoyl phosphate + L-aspartate = N-carbamoyl-L-aspartate + phosphate + H(+)</text>
        <dbReference type="Rhea" id="RHEA:20013"/>
        <dbReference type="ChEBI" id="CHEBI:15378"/>
        <dbReference type="ChEBI" id="CHEBI:29991"/>
        <dbReference type="ChEBI" id="CHEBI:32814"/>
        <dbReference type="ChEBI" id="CHEBI:43474"/>
        <dbReference type="ChEBI" id="CHEBI:58228"/>
        <dbReference type="EC" id="2.1.3.2"/>
    </reaction>
</comment>
<proteinExistence type="inferred from homology"/>
<evidence type="ECO:0000256" key="6">
    <source>
        <dbReference type="ARBA" id="ARBA00043884"/>
    </source>
</evidence>
<dbReference type="NCBIfam" id="NF002032">
    <property type="entry name" value="PRK00856.1"/>
    <property type="match status" value="1"/>
</dbReference>
<dbReference type="InterPro" id="IPR006131">
    <property type="entry name" value="Asp_carbamoyltransf_Asp/Orn-bd"/>
</dbReference>
<accession>A0A934UYU0</accession>
<feature type="binding site" evidence="8">
    <location>
        <position position="132"/>
    </location>
    <ligand>
        <name>carbamoyl phosphate</name>
        <dbReference type="ChEBI" id="CHEBI:58228"/>
    </ligand>
</feature>
<dbReference type="InterPro" id="IPR006130">
    <property type="entry name" value="Asp/Orn_carbamoylTrfase"/>
</dbReference>
<feature type="binding site" evidence="8">
    <location>
        <position position="83"/>
    </location>
    <ligand>
        <name>carbamoyl phosphate</name>
        <dbReference type="ChEBI" id="CHEBI:58228"/>
    </ligand>
</feature>
<feature type="binding site" evidence="8">
    <location>
        <position position="163"/>
    </location>
    <ligand>
        <name>carbamoyl phosphate</name>
        <dbReference type="ChEBI" id="CHEBI:58228"/>
    </ligand>
</feature>
<feature type="domain" description="Aspartate/ornithine carbamoyltransferase Asp/Orn-binding" evidence="10">
    <location>
        <begin position="180"/>
        <end position="326"/>
    </location>
</feature>
<evidence type="ECO:0000256" key="8">
    <source>
        <dbReference type="HAMAP-Rule" id="MF_00001"/>
    </source>
</evidence>
<feature type="binding site" evidence="8">
    <location>
        <position position="82"/>
    </location>
    <ligand>
        <name>carbamoyl phosphate</name>
        <dbReference type="ChEBI" id="CHEBI:58228"/>
    </ligand>
</feature>
<feature type="region of interest" description="Disordered" evidence="9">
    <location>
        <begin position="1"/>
        <end position="30"/>
    </location>
</feature>
<dbReference type="InterPro" id="IPR006132">
    <property type="entry name" value="Asp/Orn_carbamoyltranf_P-bd"/>
</dbReference>
<dbReference type="GO" id="GO:0044205">
    <property type="term" value="P:'de novo' UMP biosynthetic process"/>
    <property type="evidence" value="ECO:0007669"/>
    <property type="project" value="UniProtKB-UniRule"/>
</dbReference>
<feature type="binding site" evidence="8">
    <location>
        <position position="289"/>
    </location>
    <ligand>
        <name>carbamoyl phosphate</name>
        <dbReference type="ChEBI" id="CHEBI:58228"/>
    </ligand>
</feature>
<dbReference type="PROSITE" id="PS00097">
    <property type="entry name" value="CARBAMOYLTRANSFERASE"/>
    <property type="match status" value="1"/>
</dbReference>
<feature type="domain" description="Aspartate/ornithine carbamoyltransferase carbamoyl-P binding" evidence="11">
    <location>
        <begin position="30"/>
        <end position="172"/>
    </location>
</feature>
<dbReference type="Pfam" id="PF02729">
    <property type="entry name" value="OTCace_N"/>
    <property type="match status" value="1"/>
</dbReference>
<dbReference type="GO" id="GO:0006207">
    <property type="term" value="P:'de novo' pyrimidine nucleobase biosynthetic process"/>
    <property type="evidence" value="ECO:0007669"/>
    <property type="project" value="InterPro"/>
</dbReference>
<feature type="binding site" evidence="8">
    <location>
        <position position="193"/>
    </location>
    <ligand>
        <name>L-aspartate</name>
        <dbReference type="ChEBI" id="CHEBI:29991"/>
    </ligand>
</feature>
<evidence type="ECO:0000256" key="4">
    <source>
        <dbReference type="ARBA" id="ARBA00022679"/>
    </source>
</evidence>
<dbReference type="GO" id="GO:0004070">
    <property type="term" value="F:aspartate carbamoyltransferase activity"/>
    <property type="evidence" value="ECO:0007669"/>
    <property type="project" value="UniProtKB-UniRule"/>
</dbReference>
<keyword evidence="4 8" id="KW-0808">Transferase</keyword>
<dbReference type="GO" id="GO:0016597">
    <property type="term" value="F:amino acid binding"/>
    <property type="evidence" value="ECO:0007669"/>
    <property type="project" value="InterPro"/>
</dbReference>
<keyword evidence="13" id="KW-1185">Reference proteome</keyword>
<comment type="caution">
    <text evidence="12">The sequence shown here is derived from an EMBL/GenBank/DDBJ whole genome shotgun (WGS) entry which is preliminary data.</text>
</comment>
<name>A0A934UYU0_9PROT</name>
<feature type="binding site" evidence="8">
    <location>
        <position position="247"/>
    </location>
    <ligand>
        <name>L-aspartate</name>
        <dbReference type="ChEBI" id="CHEBI:29991"/>
    </ligand>
</feature>
<dbReference type="RefSeq" id="WP_081728613.1">
    <property type="nucleotide sequence ID" value="NZ_NRRE01000006.1"/>
</dbReference>
<dbReference type="InterPro" id="IPR002082">
    <property type="entry name" value="Asp_carbamoyltransf"/>
</dbReference>
<sequence length="346" mass="37140">MSPVDRTSHNLPNRATSESQPGPGSGTHLRHLLGIEGMDAQEIVALLDRAESYVAVNQAANKTSDLLAGRTVINLFFETSTRTRTSFELAGKRLGADVINMEVAWSSIKKGETLIDTAMTLNAMHPDALIVRAPDSGAVQLLSEKVNCAVINAGDGSHEHPTQALLDALTIRRRRGEIAGLKVAISGDVAHSRVARSNIHLLTTLGAEVRVIAPPTLLPSGIETLGVTAFTDMRAGLADCDVVMMLRLQTERMQGSYVPSIREYFRFYGLDYDKLAHAKADALIMHPGPMNRGVEIDSVVADDIDRSAIREQVEMGVAVRMGVLDALTRQAPTRATTGDVDGSIGA</sequence>
<protein>
    <recommendedName>
        <fullName evidence="8">Aspartate carbamoyltransferase</fullName>
        <ecNumber evidence="8">2.1.3.2</ecNumber>
    </recommendedName>
    <alternativeName>
        <fullName evidence="8">Aspartate transcarbamylase</fullName>
        <shortName evidence="8">ATCase</shortName>
    </alternativeName>
</protein>
<gene>
    <name evidence="8" type="primary">pyrB</name>
    <name evidence="12" type="ORF">CKO21_00270</name>
</gene>
<comment type="pathway">
    <text evidence="2 8">Pyrimidine metabolism; UMP biosynthesis via de novo pathway; (S)-dihydroorotate from bicarbonate: step 2/3.</text>
</comment>
<evidence type="ECO:0000259" key="10">
    <source>
        <dbReference type="Pfam" id="PF00185"/>
    </source>
</evidence>
<dbReference type="GO" id="GO:0005829">
    <property type="term" value="C:cytosol"/>
    <property type="evidence" value="ECO:0007669"/>
    <property type="project" value="TreeGrafter"/>
</dbReference>
<dbReference type="InterPro" id="IPR036901">
    <property type="entry name" value="Asp/Orn_carbamoylTrfase_sf"/>
</dbReference>
<evidence type="ECO:0000256" key="2">
    <source>
        <dbReference type="ARBA" id="ARBA00004852"/>
    </source>
</evidence>
<dbReference type="Gene3D" id="3.40.50.1370">
    <property type="entry name" value="Aspartate/ornithine carbamoyltransferase"/>
    <property type="match status" value="2"/>
</dbReference>
<evidence type="ECO:0000256" key="5">
    <source>
        <dbReference type="ARBA" id="ARBA00022975"/>
    </source>
</evidence>
<evidence type="ECO:0000256" key="7">
    <source>
        <dbReference type="ARBA" id="ARBA00048859"/>
    </source>
</evidence>
<feature type="compositionally biased region" description="Polar residues" evidence="9">
    <location>
        <begin position="9"/>
        <end position="22"/>
    </location>
</feature>
<comment type="function">
    <text evidence="1">Reversibly catalyzes the transfer of the carbamoyl group from carbamoyl phosphate (CP) to the N(epsilon) atom of ornithine (ORN) to produce L-citrulline.</text>
</comment>
<keyword evidence="5 8" id="KW-0665">Pyrimidine biosynthesis</keyword>
<dbReference type="EMBL" id="NRRE01000006">
    <property type="protein sequence ID" value="MBK1695680.1"/>
    <property type="molecule type" value="Genomic_DNA"/>
</dbReference>
<evidence type="ECO:0000256" key="3">
    <source>
        <dbReference type="ARBA" id="ARBA00008896"/>
    </source>
</evidence>
<evidence type="ECO:0000259" key="11">
    <source>
        <dbReference type="Pfam" id="PF02729"/>
    </source>
</evidence>
<evidence type="ECO:0000256" key="9">
    <source>
        <dbReference type="SAM" id="MobiDB-lite"/>
    </source>
</evidence>
<reference evidence="12" key="1">
    <citation type="submission" date="2017-08" db="EMBL/GenBank/DDBJ databases">
        <authorList>
            <person name="Imhoff J.F."/>
            <person name="Rahn T."/>
            <person name="Kuenzel S."/>
            <person name="Neulinger S.C."/>
        </authorList>
    </citation>
    <scope>NUCLEOTIDE SEQUENCE</scope>
    <source>
        <strain evidence="12">DSM 9154</strain>
    </source>
</reference>
<reference evidence="12" key="2">
    <citation type="journal article" date="2020" name="Microorganisms">
        <title>Osmotic Adaptation and Compatible Solute Biosynthesis of Phototrophic Bacteria as Revealed from Genome Analyses.</title>
        <authorList>
            <person name="Imhoff J.F."/>
            <person name="Rahn T."/>
            <person name="Kunzel S."/>
            <person name="Keller A."/>
            <person name="Neulinger S.C."/>
        </authorList>
    </citation>
    <scope>NUCLEOTIDE SEQUENCE</scope>
    <source>
        <strain evidence="12">DSM 9154</strain>
    </source>
</reference>
<dbReference type="Pfam" id="PF00185">
    <property type="entry name" value="OTCace"/>
    <property type="match status" value="1"/>
</dbReference>
<comment type="function">
    <text evidence="6 8">Catalyzes the condensation of carbamoyl phosphate and aspartate to form carbamoyl aspartate and inorganic phosphate, the committed step in the de novo pyrimidine nucleotide biosynthesis pathway.</text>
</comment>
<dbReference type="FunFam" id="3.40.50.1370:FF:000007">
    <property type="entry name" value="Aspartate carbamoyltransferase"/>
    <property type="match status" value="1"/>
</dbReference>
<dbReference type="NCBIfam" id="TIGR00670">
    <property type="entry name" value="asp_carb_tr"/>
    <property type="match status" value="1"/>
</dbReference>